<feature type="region of interest" description="Disordered" evidence="1">
    <location>
        <begin position="383"/>
        <end position="464"/>
    </location>
</feature>
<evidence type="ECO:0000313" key="2">
    <source>
        <dbReference type="Proteomes" id="UP000504637"/>
    </source>
</evidence>
<reference evidence="3" key="2">
    <citation type="submission" date="2020-04" db="EMBL/GenBank/DDBJ databases">
        <authorList>
            <consortium name="NCBI Genome Project"/>
        </authorList>
    </citation>
    <scope>NUCLEOTIDE SEQUENCE</scope>
    <source>
        <strain evidence="3">CBS 342.82</strain>
    </source>
</reference>
<feature type="compositionally biased region" description="Low complexity" evidence="1">
    <location>
        <begin position="916"/>
        <end position="938"/>
    </location>
</feature>
<protein>
    <submittedName>
        <fullName evidence="3">Uncharacterized protein</fullName>
    </submittedName>
</protein>
<feature type="region of interest" description="Disordered" evidence="1">
    <location>
        <begin position="848"/>
        <end position="955"/>
    </location>
</feature>
<dbReference type="OrthoDB" id="5422351at2759"/>
<reference evidence="3" key="1">
    <citation type="submission" date="2020-01" db="EMBL/GenBank/DDBJ databases">
        <authorList>
            <consortium name="DOE Joint Genome Institute"/>
            <person name="Haridas S."/>
            <person name="Albert R."/>
            <person name="Binder M."/>
            <person name="Bloem J."/>
            <person name="Labutti K."/>
            <person name="Salamov A."/>
            <person name="Andreopoulos B."/>
            <person name="Baker S.E."/>
            <person name="Barry K."/>
            <person name="Bills G."/>
            <person name="Bluhm B.H."/>
            <person name="Cannon C."/>
            <person name="Castanera R."/>
            <person name="Culley D.E."/>
            <person name="Daum C."/>
            <person name="Ezra D."/>
            <person name="Gonzalez J.B."/>
            <person name="Henrissat B."/>
            <person name="Kuo A."/>
            <person name="Liang C."/>
            <person name="Lipzen A."/>
            <person name="Lutzoni F."/>
            <person name="Magnuson J."/>
            <person name="Mondo S."/>
            <person name="Nolan M."/>
            <person name="Ohm R."/>
            <person name="Pangilinan J."/>
            <person name="Park H.-J."/>
            <person name="Ramirez L."/>
            <person name="Alfaro M."/>
            <person name="Sun H."/>
            <person name="Tritt A."/>
            <person name="Yoshinaga Y."/>
            <person name="Zwiers L.-H."/>
            <person name="Turgeon B.G."/>
            <person name="Goodwin S.B."/>
            <person name="Spatafora J.W."/>
            <person name="Crous P.W."/>
            <person name="Grigoriev I.V."/>
        </authorList>
    </citation>
    <scope>NUCLEOTIDE SEQUENCE</scope>
    <source>
        <strain evidence="3">CBS 342.82</strain>
    </source>
</reference>
<dbReference type="RefSeq" id="XP_033456976.1">
    <property type="nucleotide sequence ID" value="XM_033608770.1"/>
</dbReference>
<feature type="region of interest" description="Disordered" evidence="1">
    <location>
        <begin position="201"/>
        <end position="268"/>
    </location>
</feature>
<dbReference type="AlphaFoldDB" id="A0A6J3LVZ1"/>
<reference evidence="3" key="3">
    <citation type="submission" date="2025-08" db="UniProtKB">
        <authorList>
            <consortium name="RefSeq"/>
        </authorList>
    </citation>
    <scope>IDENTIFICATION</scope>
    <source>
        <strain evidence="3">CBS 342.82</strain>
    </source>
</reference>
<feature type="compositionally biased region" description="Low complexity" evidence="1">
    <location>
        <begin position="821"/>
        <end position="832"/>
    </location>
</feature>
<feature type="compositionally biased region" description="Acidic residues" evidence="1">
    <location>
        <begin position="887"/>
        <end position="899"/>
    </location>
</feature>
<feature type="compositionally biased region" description="Polar residues" evidence="1">
    <location>
        <begin position="412"/>
        <end position="432"/>
    </location>
</feature>
<feature type="compositionally biased region" description="Basic and acidic residues" evidence="1">
    <location>
        <begin position="249"/>
        <end position="258"/>
    </location>
</feature>
<feature type="compositionally biased region" description="Low complexity" evidence="1">
    <location>
        <begin position="637"/>
        <end position="648"/>
    </location>
</feature>
<feature type="compositionally biased region" description="Polar residues" evidence="1">
    <location>
        <begin position="850"/>
        <end position="872"/>
    </location>
</feature>
<evidence type="ECO:0000313" key="3">
    <source>
        <dbReference type="RefSeq" id="XP_033456976.1"/>
    </source>
</evidence>
<feature type="compositionally biased region" description="Low complexity" evidence="1">
    <location>
        <begin position="233"/>
        <end position="247"/>
    </location>
</feature>
<organism evidence="3">
    <name type="scientific">Dissoconium aciculare CBS 342.82</name>
    <dbReference type="NCBI Taxonomy" id="1314786"/>
    <lineage>
        <taxon>Eukaryota</taxon>
        <taxon>Fungi</taxon>
        <taxon>Dikarya</taxon>
        <taxon>Ascomycota</taxon>
        <taxon>Pezizomycotina</taxon>
        <taxon>Dothideomycetes</taxon>
        <taxon>Dothideomycetidae</taxon>
        <taxon>Mycosphaerellales</taxon>
        <taxon>Dissoconiaceae</taxon>
        <taxon>Dissoconium</taxon>
    </lineage>
</organism>
<feature type="region of interest" description="Disordered" evidence="1">
    <location>
        <begin position="715"/>
        <end position="832"/>
    </location>
</feature>
<feature type="compositionally biased region" description="Low complexity" evidence="1">
    <location>
        <begin position="763"/>
        <end position="779"/>
    </location>
</feature>
<evidence type="ECO:0000256" key="1">
    <source>
        <dbReference type="SAM" id="MobiDB-lite"/>
    </source>
</evidence>
<accession>A0A6J3LVZ1</accession>
<dbReference type="GeneID" id="54366570"/>
<proteinExistence type="predicted"/>
<feature type="compositionally biased region" description="Polar residues" evidence="1">
    <location>
        <begin position="715"/>
        <end position="726"/>
    </location>
</feature>
<dbReference type="PANTHER" id="PTHR40625">
    <property type="entry name" value="GTP-BINDING PROTEIN ESDC-RELATED"/>
    <property type="match status" value="1"/>
</dbReference>
<sequence length="1028" mass="111058">MEATTLITFLFNTKPQYRTIELFGSWDNFNLPYRMHHDRRRGNGVWSGCFQFENIIFDGGRSEGDDTQLAWSRPRTGGLKQGGTYWYYYRMNYEQDAYDDRLPFTNDCPLMPGQTVNILEVPIEQIRLPPRCRTAHADITTSSKVNRPELQARAQSLDPASKYAKLNPPPFSKLYKNCKSDHALSGRLESVPALILEEERRAKSERRNVARKTGKLTPLPSRQASGSAHSKYSEVSLMSESSRSGPRSSRHDSTDMSRGRSAPGSAPISFVCDDSDEHVAILVNAHAEQERGLSSRAKHVLKPEYPYPNVLGASPLTSIDLLAATLFPCEDDIDDLEPNSPRVVDLAETPAVEERRDSGQDGEVIASIVAAASPLRLAIPSRESDAVSLQNRPKSAGRQDSTSLASPPRPDTTISGSIRSTIGDSPPTQQRQGHPDIYSQPNLTLQGAPSPIRPQLCPGGRAAARHSYPGCGLQLLTPQTAAALVGGNVISGRRGSAIDFSRHRRLHQPHEAPAHHRDSAGSSAMLLTPTFSACTISSSDGPRTPMTTTMFNPISTFGRLPSPTDEIDFDIDINNTTALDMSTVTALEKPISPKQLESHAVSRPRPKTATAATGDRIVGLVVKNEDLLLSPDDRKNSIASTAPSSPSSYRTTLDDMLTSTPKYSFESPQVARESFIERIASYASVTTATAALAETVFISPPGAYPPSLVTETSCADLSTSDTSTIEPPSQPLTHPPSPTRLPPPPPVPAPIPVPTTAPPAPPTTTSKTTTAQITTTPLPILSPPLPSSTRDYTTMHPAFRPRTSQPTRPPPATPPPPPPASASAALRRTTSSVSTMTAYTYANTYTYTTSKANPNTSASASRLGTGTGSESNLGERAQLQNMIVFGAEDDDDDDDDDDSINPHSHSDDDDYDDQSLHPSALLSSHPRTENPSSSPSSEEQTRFGDVRLRPQYATVPSPPLLERKIVVQHYDIRAEHPRPHHASISGAVVGGSNGGIGNDASSSSLEYPDDEEDLLFAELGYLGESIIC</sequence>
<feature type="compositionally biased region" description="Polar residues" evidence="1">
    <location>
        <begin position="387"/>
        <end position="405"/>
    </location>
</feature>
<feature type="compositionally biased region" description="Pro residues" evidence="1">
    <location>
        <begin position="728"/>
        <end position="762"/>
    </location>
</feature>
<feature type="region of interest" description="Disordered" evidence="1">
    <location>
        <begin position="632"/>
        <end position="654"/>
    </location>
</feature>
<name>A0A6J3LVZ1_9PEZI</name>
<dbReference type="PANTHER" id="PTHR40625:SF1">
    <property type="entry name" value="AMP-ACTIVATED PROTEIN KINASE GLYCOGEN-BINDING DOMAIN-CONTAINING PROTEIN"/>
    <property type="match status" value="1"/>
</dbReference>
<feature type="compositionally biased region" description="Basic and acidic residues" evidence="1">
    <location>
        <begin position="939"/>
        <end position="948"/>
    </location>
</feature>
<dbReference type="Proteomes" id="UP000504637">
    <property type="component" value="Unplaced"/>
</dbReference>
<keyword evidence="2" id="KW-1185">Reference proteome</keyword>
<feature type="compositionally biased region" description="Pro residues" evidence="1">
    <location>
        <begin position="807"/>
        <end position="820"/>
    </location>
</feature>
<gene>
    <name evidence="3" type="ORF">K489DRAFT_62207</name>
</gene>